<keyword evidence="12" id="KW-0472">Membrane</keyword>
<evidence type="ECO:0000256" key="13">
    <source>
        <dbReference type="ARBA" id="ARBA00034103"/>
    </source>
</evidence>
<dbReference type="AlphaFoldDB" id="A0AAV7BEF5"/>
<dbReference type="PANTHER" id="PTHR12268">
    <property type="entry name" value="E3 UBIQUITIN-PROTEIN LIGASE KCMF1"/>
    <property type="match status" value="1"/>
</dbReference>
<dbReference type="GO" id="GO:0008270">
    <property type="term" value="F:zinc ion binding"/>
    <property type="evidence" value="ECO:0007669"/>
    <property type="project" value="UniProtKB-KW"/>
</dbReference>
<dbReference type="Pfam" id="PF09069">
    <property type="entry name" value="EF-hand_3"/>
    <property type="match status" value="1"/>
</dbReference>
<dbReference type="FunFam" id="3.30.60.90:FF:000002">
    <property type="entry name" value="Dystrobrevin alpha"/>
    <property type="match status" value="1"/>
</dbReference>
<dbReference type="InterPro" id="IPR050774">
    <property type="entry name" value="KCMF1/Dystrophin"/>
</dbReference>
<evidence type="ECO:0000256" key="8">
    <source>
        <dbReference type="ARBA" id="ARBA00022771"/>
    </source>
</evidence>
<dbReference type="PANTHER" id="PTHR12268:SF19">
    <property type="entry name" value="DYSTROBREVIN ALPHA"/>
    <property type="match status" value="1"/>
</dbReference>
<evidence type="ECO:0000256" key="7">
    <source>
        <dbReference type="ARBA" id="ARBA00022723"/>
    </source>
</evidence>
<dbReference type="Gene3D" id="3.30.60.90">
    <property type="match status" value="1"/>
</dbReference>
<comment type="subcellular location">
    <subcellularLocation>
        <location evidence="1">Cell membrane</location>
    </subcellularLocation>
    <subcellularLocation>
        <location evidence="2 14">Cytoplasm</location>
    </subcellularLocation>
    <subcellularLocation>
        <location evidence="13">Synapse</location>
    </subcellularLocation>
</comment>
<comment type="similarity">
    <text evidence="3 14">Belongs to the dystrophin family. Dystrobrevin subfamily.</text>
</comment>
<keyword evidence="5 14" id="KW-0963">Cytoplasm</keyword>
<keyword evidence="4" id="KW-1003">Cell membrane</keyword>
<evidence type="ECO:0000256" key="10">
    <source>
        <dbReference type="ARBA" id="ARBA00023018"/>
    </source>
</evidence>
<dbReference type="Pfam" id="PF00569">
    <property type="entry name" value="ZZ"/>
    <property type="match status" value="1"/>
</dbReference>
<dbReference type="GO" id="GO:0005886">
    <property type="term" value="C:plasma membrane"/>
    <property type="evidence" value="ECO:0007669"/>
    <property type="project" value="UniProtKB-SubCell"/>
</dbReference>
<evidence type="ECO:0000313" key="18">
    <source>
        <dbReference type="EMBL" id="KAG8570918.1"/>
    </source>
</evidence>
<dbReference type="FunFam" id="1.10.238.10:FF:000014">
    <property type="entry name" value="Dystrobrevin alpha"/>
    <property type="match status" value="1"/>
</dbReference>
<dbReference type="Gene3D" id="1.10.238.10">
    <property type="entry name" value="EF-hand"/>
    <property type="match status" value="2"/>
</dbReference>
<protein>
    <recommendedName>
        <fullName evidence="14">Dystrobrevin</fullName>
    </recommendedName>
</protein>
<dbReference type="InterPro" id="IPR043145">
    <property type="entry name" value="Znf_ZZ_sf"/>
</dbReference>
<dbReference type="InterPro" id="IPR015153">
    <property type="entry name" value="EF-hand_dom_typ1"/>
</dbReference>
<evidence type="ECO:0000256" key="15">
    <source>
        <dbReference type="PROSITE-ProRule" id="PRU00228"/>
    </source>
</evidence>
<feature type="coiled-coil region" evidence="16">
    <location>
        <begin position="409"/>
        <end position="485"/>
    </location>
</feature>
<dbReference type="EMBL" id="WNYA01000005">
    <property type="protein sequence ID" value="KAG8570918.1"/>
    <property type="molecule type" value="Genomic_DNA"/>
</dbReference>
<feature type="domain" description="ZZ-type" evidence="17">
    <location>
        <begin position="238"/>
        <end position="294"/>
    </location>
</feature>
<dbReference type="PROSITE" id="PS50135">
    <property type="entry name" value="ZF_ZZ_2"/>
    <property type="match status" value="1"/>
</dbReference>
<organism evidence="18 19">
    <name type="scientific">Engystomops pustulosus</name>
    <name type="common">Tungara frog</name>
    <name type="synonym">Physalaemus pustulosus</name>
    <dbReference type="NCBI Taxonomy" id="76066"/>
    <lineage>
        <taxon>Eukaryota</taxon>
        <taxon>Metazoa</taxon>
        <taxon>Chordata</taxon>
        <taxon>Craniata</taxon>
        <taxon>Vertebrata</taxon>
        <taxon>Euteleostomi</taxon>
        <taxon>Amphibia</taxon>
        <taxon>Batrachia</taxon>
        <taxon>Anura</taxon>
        <taxon>Neobatrachia</taxon>
        <taxon>Hyloidea</taxon>
        <taxon>Leptodactylidae</taxon>
        <taxon>Leiuperinae</taxon>
        <taxon>Engystomops</taxon>
    </lineage>
</organism>
<keyword evidence="19" id="KW-1185">Reference proteome</keyword>
<keyword evidence="9" id="KW-0862">Zinc</keyword>
<dbReference type="FunFam" id="1.10.238.10:FF:000016">
    <property type="entry name" value="Dystrobrevin alpha"/>
    <property type="match status" value="1"/>
</dbReference>
<accession>A0AAV7BEF5</accession>
<evidence type="ECO:0000259" key="17">
    <source>
        <dbReference type="PROSITE" id="PS50135"/>
    </source>
</evidence>
<keyword evidence="11 16" id="KW-0175">Coiled coil</keyword>
<evidence type="ECO:0000256" key="4">
    <source>
        <dbReference type="ARBA" id="ARBA00022475"/>
    </source>
</evidence>
<dbReference type="InterPro" id="IPR000433">
    <property type="entry name" value="Znf_ZZ"/>
</dbReference>
<keyword evidence="10" id="KW-0770">Synapse</keyword>
<evidence type="ECO:0000256" key="1">
    <source>
        <dbReference type="ARBA" id="ARBA00004236"/>
    </source>
</evidence>
<dbReference type="GO" id="GO:0099536">
    <property type="term" value="P:synaptic signaling"/>
    <property type="evidence" value="ECO:0007669"/>
    <property type="project" value="TreeGrafter"/>
</dbReference>
<dbReference type="SUPFAM" id="SSF57850">
    <property type="entry name" value="RING/U-box"/>
    <property type="match status" value="1"/>
</dbReference>
<dbReference type="CDD" id="cd02334">
    <property type="entry name" value="ZZ_dystrophin"/>
    <property type="match status" value="1"/>
</dbReference>
<sequence length="683" mass="77559">MIEDCGKRGNNMADRRQLFAEMRAQDLDRIRLSTYRTACKIRFVQKKCNLHLVDIWNIIEALRENSLNNLDPNVELNVARLEAVLSTIFYQLNKRMPTTHQINVEQSISLLLNFLLAAYDPEGHGKITVFAVKMALATLCGGKIMDKLRYIFSLISDSSGVMVYQKYDQFLKEVLKLPTVVFEGPSFGYTEQSARSCFSQQKKVSLNSFLDTLMSDPPPQCLVWLPLLHRLANVENVFHPVECSYCHSESMMGFRYRCQQCHNYQLCQDCFWRGHASGSHSNQHQMKEYTSWKSPAKKLTNALSKSLSCASSREPLHPMFPDQPEKPLNLAHIVDTWPPRPVTSMNDTIFSHSVPSGSPFTNKIMLDSPSRLDEEHRLIARYAARLAAETTSSQSQQRGPDISFTIDANKQQRQLIAELENKNREILQEIQRLRIEHEQASQPTPEKAQQNPTLLAELRLLRQRKDELEQRMSALQESRRELMVQLEGLMKLLKTQGAGSPRSSPSHTISRPIPMPIRSVSACSTPTHTPQDSLTGVGGDVQEAFAQSARRNLRNDLLVAADSITNTMSSLVKELKSDVGNEAEGNVNAEYGRVHFEDLVPSPTSEKAFLAQIHARKPTYNHNSAAAGNIRTDMYASVITFLLISFLNMFLELYKILLGINWVNIQFFCKVFRPFFSHFAALY</sequence>
<comment type="caution">
    <text evidence="18">The sequence shown here is derived from an EMBL/GenBank/DDBJ whole genome shotgun (WGS) entry which is preliminary data.</text>
</comment>
<dbReference type="Pfam" id="PF09068">
    <property type="entry name" value="EF-hand_2"/>
    <property type="match status" value="1"/>
</dbReference>
<dbReference type="PROSITE" id="PS01357">
    <property type="entry name" value="ZF_ZZ_1"/>
    <property type="match status" value="1"/>
</dbReference>
<dbReference type="Proteomes" id="UP000824782">
    <property type="component" value="Unassembled WGS sequence"/>
</dbReference>
<evidence type="ECO:0000313" key="19">
    <source>
        <dbReference type="Proteomes" id="UP000824782"/>
    </source>
</evidence>
<evidence type="ECO:0000256" key="2">
    <source>
        <dbReference type="ARBA" id="ARBA00004496"/>
    </source>
</evidence>
<evidence type="ECO:0000256" key="14">
    <source>
        <dbReference type="PIRNR" id="PIRNR038204"/>
    </source>
</evidence>
<evidence type="ECO:0000256" key="11">
    <source>
        <dbReference type="ARBA" id="ARBA00023054"/>
    </source>
</evidence>
<name>A0AAV7BEF5_ENGPU</name>
<evidence type="ECO:0000256" key="5">
    <source>
        <dbReference type="ARBA" id="ARBA00022490"/>
    </source>
</evidence>
<dbReference type="InterPro" id="IPR015154">
    <property type="entry name" value="EF-hand_dom_typ2"/>
</dbReference>
<evidence type="ECO:0000256" key="3">
    <source>
        <dbReference type="ARBA" id="ARBA00009563"/>
    </source>
</evidence>
<proteinExistence type="inferred from homology"/>
<evidence type="ECO:0000256" key="9">
    <source>
        <dbReference type="ARBA" id="ARBA00022833"/>
    </source>
</evidence>
<dbReference type="PIRSF" id="PIRSF038204">
    <property type="entry name" value="Distrobrevin"/>
    <property type="match status" value="1"/>
</dbReference>
<keyword evidence="7" id="KW-0479">Metal-binding</keyword>
<dbReference type="InterPro" id="IPR011992">
    <property type="entry name" value="EF-hand-dom_pair"/>
</dbReference>
<dbReference type="CDD" id="cd16249">
    <property type="entry name" value="EFh_DTNA"/>
    <property type="match status" value="1"/>
</dbReference>
<dbReference type="GO" id="GO:0005737">
    <property type="term" value="C:cytoplasm"/>
    <property type="evidence" value="ECO:0007669"/>
    <property type="project" value="UniProtKB-SubCell"/>
</dbReference>
<dbReference type="GO" id="GO:0045202">
    <property type="term" value="C:synapse"/>
    <property type="evidence" value="ECO:0007669"/>
    <property type="project" value="UniProtKB-SubCell"/>
</dbReference>
<evidence type="ECO:0000256" key="12">
    <source>
        <dbReference type="ARBA" id="ARBA00023136"/>
    </source>
</evidence>
<evidence type="ECO:0000256" key="16">
    <source>
        <dbReference type="SAM" id="Coils"/>
    </source>
</evidence>
<keyword evidence="8 15" id="KW-0863">Zinc-finger</keyword>
<gene>
    <name evidence="18" type="ORF">GDO81_011469</name>
</gene>
<dbReference type="InterPro" id="IPR017432">
    <property type="entry name" value="Distrobrevin"/>
</dbReference>
<dbReference type="SUPFAM" id="SSF47473">
    <property type="entry name" value="EF-hand"/>
    <property type="match status" value="2"/>
</dbReference>
<dbReference type="SMART" id="SM00291">
    <property type="entry name" value="ZnF_ZZ"/>
    <property type="match status" value="1"/>
</dbReference>
<keyword evidence="6" id="KW-0597">Phosphoprotein</keyword>
<reference evidence="18" key="1">
    <citation type="thesis" date="2020" institute="ProQuest LLC" country="789 East Eisenhower Parkway, Ann Arbor, MI, USA">
        <title>Comparative Genomics and Chromosome Evolution.</title>
        <authorList>
            <person name="Mudd A.B."/>
        </authorList>
    </citation>
    <scope>NUCLEOTIDE SEQUENCE</scope>
    <source>
        <strain evidence="18">237g6f4</strain>
        <tissue evidence="18">Blood</tissue>
    </source>
</reference>
<evidence type="ECO:0000256" key="6">
    <source>
        <dbReference type="ARBA" id="ARBA00022553"/>
    </source>
</evidence>